<evidence type="ECO:0000256" key="1">
    <source>
        <dbReference type="ARBA" id="ARBA00007197"/>
    </source>
</evidence>
<dbReference type="AlphaFoldDB" id="A0A1V5ZQU4"/>
<dbReference type="Pfam" id="PF16320">
    <property type="entry name" value="Ribosomal_L12_N"/>
    <property type="match status" value="1"/>
</dbReference>
<keyword evidence="2 6" id="KW-0689">Ribosomal protein</keyword>
<dbReference type="EMBL" id="MWDB01000001">
    <property type="protein sequence ID" value="OQB42685.1"/>
    <property type="molecule type" value="Genomic_DNA"/>
</dbReference>
<keyword evidence="3" id="KW-0687">Ribonucleoprotein</keyword>
<evidence type="ECO:0000259" key="5">
    <source>
        <dbReference type="Pfam" id="PF16320"/>
    </source>
</evidence>
<dbReference type="GO" id="GO:0006412">
    <property type="term" value="P:translation"/>
    <property type="evidence" value="ECO:0007669"/>
    <property type="project" value="InterPro"/>
</dbReference>
<dbReference type="InterPro" id="IPR008932">
    <property type="entry name" value="Ribosomal_bL12_oligo"/>
</dbReference>
<evidence type="ECO:0000256" key="4">
    <source>
        <dbReference type="ARBA" id="ARBA00035412"/>
    </source>
</evidence>
<dbReference type="Proteomes" id="UP000485621">
    <property type="component" value="Unassembled WGS sequence"/>
</dbReference>
<dbReference type="GO" id="GO:1990904">
    <property type="term" value="C:ribonucleoprotein complex"/>
    <property type="evidence" value="ECO:0007669"/>
    <property type="project" value="UniProtKB-KW"/>
</dbReference>
<gene>
    <name evidence="6" type="primary">rplL</name>
    <name evidence="6" type="ORF">BWY04_00123</name>
</gene>
<dbReference type="SUPFAM" id="SSF48300">
    <property type="entry name" value="Ribosomal protein L7/12, oligomerisation (N-terminal) domain"/>
    <property type="match status" value="1"/>
</dbReference>
<evidence type="ECO:0000256" key="2">
    <source>
        <dbReference type="ARBA" id="ARBA00022980"/>
    </source>
</evidence>
<organism evidence="6">
    <name type="scientific">candidate division CPR1 bacterium ADurb.Bin160</name>
    <dbReference type="NCBI Taxonomy" id="1852826"/>
    <lineage>
        <taxon>Bacteria</taxon>
        <taxon>candidate division CPR1</taxon>
    </lineage>
</organism>
<evidence type="ECO:0000256" key="3">
    <source>
        <dbReference type="ARBA" id="ARBA00023274"/>
    </source>
</evidence>
<sequence length="44" mass="4845">MELSKNAQKIMELVKEMSAIELNELVKAFEEEFGVTATATVVAT</sequence>
<name>A0A1V5ZQU4_9BACT</name>
<protein>
    <recommendedName>
        <fullName evidence="4">50S ribosomal protein L7/L12</fullName>
    </recommendedName>
</protein>
<accession>A0A1V5ZQU4</accession>
<comment type="caution">
    <text evidence="6">The sequence shown here is derived from an EMBL/GenBank/DDBJ whole genome shotgun (WGS) entry which is preliminary data.</text>
</comment>
<proteinExistence type="inferred from homology"/>
<dbReference type="GO" id="GO:0005840">
    <property type="term" value="C:ribosome"/>
    <property type="evidence" value="ECO:0007669"/>
    <property type="project" value="UniProtKB-KW"/>
</dbReference>
<feature type="domain" description="Large ribosomal subunit protein bL12 oligomerization" evidence="5">
    <location>
        <begin position="8"/>
        <end position="43"/>
    </location>
</feature>
<evidence type="ECO:0000313" key="6">
    <source>
        <dbReference type="EMBL" id="OQB42685.1"/>
    </source>
</evidence>
<dbReference type="Gene3D" id="1.20.5.710">
    <property type="entry name" value="Single helix bin"/>
    <property type="match status" value="1"/>
</dbReference>
<dbReference type="GO" id="GO:0003735">
    <property type="term" value="F:structural constituent of ribosome"/>
    <property type="evidence" value="ECO:0007669"/>
    <property type="project" value="InterPro"/>
</dbReference>
<comment type="similarity">
    <text evidence="1">Belongs to the bacterial ribosomal protein bL12 family.</text>
</comment>
<reference evidence="6" key="1">
    <citation type="submission" date="2017-02" db="EMBL/GenBank/DDBJ databases">
        <title>Delving into the versatile metabolic prowess of the omnipresent phylum Bacteroidetes.</title>
        <authorList>
            <person name="Nobu M.K."/>
            <person name="Mei R."/>
            <person name="Narihiro T."/>
            <person name="Kuroda K."/>
            <person name="Liu W.-T."/>
        </authorList>
    </citation>
    <scope>NUCLEOTIDE SEQUENCE</scope>
    <source>
        <strain evidence="6">ADurb.Bin160</strain>
    </source>
</reference>
<dbReference type="InterPro" id="IPR036235">
    <property type="entry name" value="Ribosomal_bL12_oligo_N_sf"/>
</dbReference>